<protein>
    <submittedName>
        <fullName evidence="2">Uncharacterized protein</fullName>
    </submittedName>
</protein>
<dbReference type="EMBL" id="ML977012">
    <property type="protein sequence ID" value="KAF1952196.1"/>
    <property type="molecule type" value="Genomic_DNA"/>
</dbReference>
<organism evidence="2 3">
    <name type="scientific">Byssothecium circinans</name>
    <dbReference type="NCBI Taxonomy" id="147558"/>
    <lineage>
        <taxon>Eukaryota</taxon>
        <taxon>Fungi</taxon>
        <taxon>Dikarya</taxon>
        <taxon>Ascomycota</taxon>
        <taxon>Pezizomycotina</taxon>
        <taxon>Dothideomycetes</taxon>
        <taxon>Pleosporomycetidae</taxon>
        <taxon>Pleosporales</taxon>
        <taxon>Massarineae</taxon>
        <taxon>Massarinaceae</taxon>
        <taxon>Byssothecium</taxon>
    </lineage>
</organism>
<accession>A0A6A5TN10</accession>
<evidence type="ECO:0000256" key="1">
    <source>
        <dbReference type="SAM" id="MobiDB-lite"/>
    </source>
</evidence>
<evidence type="ECO:0000313" key="3">
    <source>
        <dbReference type="Proteomes" id="UP000800035"/>
    </source>
</evidence>
<gene>
    <name evidence="2" type="ORF">CC80DRAFT_181904</name>
</gene>
<dbReference type="Proteomes" id="UP000800035">
    <property type="component" value="Unassembled WGS sequence"/>
</dbReference>
<keyword evidence="3" id="KW-1185">Reference proteome</keyword>
<reference evidence="2" key="1">
    <citation type="journal article" date="2020" name="Stud. Mycol.">
        <title>101 Dothideomycetes genomes: a test case for predicting lifestyles and emergence of pathogens.</title>
        <authorList>
            <person name="Haridas S."/>
            <person name="Albert R."/>
            <person name="Binder M."/>
            <person name="Bloem J."/>
            <person name="Labutti K."/>
            <person name="Salamov A."/>
            <person name="Andreopoulos B."/>
            <person name="Baker S."/>
            <person name="Barry K."/>
            <person name="Bills G."/>
            <person name="Bluhm B."/>
            <person name="Cannon C."/>
            <person name="Castanera R."/>
            <person name="Culley D."/>
            <person name="Daum C."/>
            <person name="Ezra D."/>
            <person name="Gonzalez J."/>
            <person name="Henrissat B."/>
            <person name="Kuo A."/>
            <person name="Liang C."/>
            <person name="Lipzen A."/>
            <person name="Lutzoni F."/>
            <person name="Magnuson J."/>
            <person name="Mondo S."/>
            <person name="Nolan M."/>
            <person name="Ohm R."/>
            <person name="Pangilinan J."/>
            <person name="Park H.-J."/>
            <person name="Ramirez L."/>
            <person name="Alfaro M."/>
            <person name="Sun H."/>
            <person name="Tritt A."/>
            <person name="Yoshinaga Y."/>
            <person name="Zwiers L.-H."/>
            <person name="Turgeon B."/>
            <person name="Goodwin S."/>
            <person name="Spatafora J."/>
            <person name="Crous P."/>
            <person name="Grigoriev I."/>
        </authorList>
    </citation>
    <scope>NUCLEOTIDE SEQUENCE</scope>
    <source>
        <strain evidence="2">CBS 675.92</strain>
    </source>
</reference>
<dbReference type="AlphaFoldDB" id="A0A6A5TN10"/>
<proteinExistence type="predicted"/>
<feature type="region of interest" description="Disordered" evidence="1">
    <location>
        <begin position="130"/>
        <end position="172"/>
    </location>
</feature>
<evidence type="ECO:0000313" key="2">
    <source>
        <dbReference type="EMBL" id="KAF1952196.1"/>
    </source>
</evidence>
<name>A0A6A5TN10_9PLEO</name>
<sequence>MLPRICSARSPFDDSSLSQSEVIPRKTTTTTLVYFKIHYNRLTIRHRNIHFLPHHLTMSLPITHRITPLLTLPSDILPINIPPTSRSPLIRMQPPNLHFPNVHIQPRRQAFKALFSLETVRLNSCRLTTAPRASSEPSNMPYAEKTGLSRSISTTPRFPAPFFPKKSATKGN</sequence>